<name>A0ABD5WG58_9EURY</name>
<keyword evidence="1 6" id="KW-0489">Methyltransferase</keyword>
<dbReference type="PANTHER" id="PTHR43464">
    <property type="entry name" value="METHYLTRANSFERASE"/>
    <property type="match status" value="1"/>
</dbReference>
<dbReference type="InterPro" id="IPR013216">
    <property type="entry name" value="Methyltransf_11"/>
</dbReference>
<evidence type="ECO:0000313" key="6">
    <source>
        <dbReference type="EMBL" id="MFC7070782.1"/>
    </source>
</evidence>
<dbReference type="PANTHER" id="PTHR43464:SF19">
    <property type="entry name" value="UBIQUINONE BIOSYNTHESIS O-METHYLTRANSFERASE, MITOCHONDRIAL"/>
    <property type="match status" value="1"/>
</dbReference>
<keyword evidence="3" id="KW-0949">S-adenosyl-L-methionine</keyword>
<evidence type="ECO:0000313" key="7">
    <source>
        <dbReference type="Proteomes" id="UP001596461"/>
    </source>
</evidence>
<reference evidence="6 7" key="1">
    <citation type="journal article" date="2019" name="Int. J. Syst. Evol. Microbiol.">
        <title>The Global Catalogue of Microorganisms (GCM) 10K type strain sequencing project: providing services to taxonomists for standard genome sequencing and annotation.</title>
        <authorList>
            <consortium name="The Broad Institute Genomics Platform"/>
            <consortium name="The Broad Institute Genome Sequencing Center for Infectious Disease"/>
            <person name="Wu L."/>
            <person name="Ma J."/>
        </authorList>
    </citation>
    <scope>NUCLEOTIDE SEQUENCE [LARGE SCALE GENOMIC DNA]</scope>
    <source>
        <strain evidence="6 7">DT31</strain>
    </source>
</reference>
<protein>
    <submittedName>
        <fullName evidence="6">Class I SAM-dependent methyltransferase</fullName>
        <ecNumber evidence="6">2.1.1.-</ecNumber>
    </submittedName>
</protein>
<dbReference type="EMBL" id="JBHTAH010000014">
    <property type="protein sequence ID" value="MFC7070782.1"/>
    <property type="molecule type" value="Genomic_DNA"/>
</dbReference>
<dbReference type="GO" id="GO:0008168">
    <property type="term" value="F:methyltransferase activity"/>
    <property type="evidence" value="ECO:0007669"/>
    <property type="project" value="UniProtKB-KW"/>
</dbReference>
<organism evidence="6 7">
    <name type="scientific">Halobaculum lipolyticum</name>
    <dbReference type="NCBI Taxonomy" id="3032001"/>
    <lineage>
        <taxon>Archaea</taxon>
        <taxon>Methanobacteriati</taxon>
        <taxon>Methanobacteriota</taxon>
        <taxon>Stenosarchaea group</taxon>
        <taxon>Halobacteria</taxon>
        <taxon>Halobacteriales</taxon>
        <taxon>Haloferacaceae</taxon>
        <taxon>Halobaculum</taxon>
    </lineage>
</organism>
<proteinExistence type="predicted"/>
<comment type="caution">
    <text evidence="6">The sequence shown here is derived from an EMBL/GenBank/DDBJ whole genome shotgun (WGS) entry which is preliminary data.</text>
</comment>
<gene>
    <name evidence="6" type="ORF">ACFQL9_14115</name>
</gene>
<dbReference type="InterPro" id="IPR029063">
    <property type="entry name" value="SAM-dependent_MTases_sf"/>
</dbReference>
<evidence type="ECO:0000256" key="4">
    <source>
        <dbReference type="SAM" id="MobiDB-lite"/>
    </source>
</evidence>
<dbReference type="GO" id="GO:0032259">
    <property type="term" value="P:methylation"/>
    <property type="evidence" value="ECO:0007669"/>
    <property type="project" value="UniProtKB-KW"/>
</dbReference>
<dbReference type="Proteomes" id="UP001596461">
    <property type="component" value="Unassembled WGS sequence"/>
</dbReference>
<feature type="region of interest" description="Disordered" evidence="4">
    <location>
        <begin position="159"/>
        <end position="183"/>
    </location>
</feature>
<keyword evidence="7" id="KW-1185">Reference proteome</keyword>
<dbReference type="Pfam" id="PF08241">
    <property type="entry name" value="Methyltransf_11"/>
    <property type="match status" value="1"/>
</dbReference>
<feature type="domain" description="Methyltransferase type 11" evidence="5">
    <location>
        <begin position="49"/>
        <end position="142"/>
    </location>
</feature>
<dbReference type="EC" id="2.1.1.-" evidence="6"/>
<dbReference type="Gene3D" id="3.40.50.150">
    <property type="entry name" value="Vaccinia Virus protein VP39"/>
    <property type="match status" value="1"/>
</dbReference>
<dbReference type="GeneID" id="81125519"/>
<keyword evidence="2 6" id="KW-0808">Transferase</keyword>
<evidence type="ECO:0000256" key="1">
    <source>
        <dbReference type="ARBA" id="ARBA00022603"/>
    </source>
</evidence>
<evidence type="ECO:0000259" key="5">
    <source>
        <dbReference type="Pfam" id="PF08241"/>
    </source>
</evidence>
<evidence type="ECO:0000256" key="2">
    <source>
        <dbReference type="ARBA" id="ARBA00022679"/>
    </source>
</evidence>
<dbReference type="SUPFAM" id="SSF53335">
    <property type="entry name" value="S-adenosyl-L-methionine-dependent methyltransferases"/>
    <property type="match status" value="1"/>
</dbReference>
<evidence type="ECO:0000256" key="3">
    <source>
        <dbReference type="ARBA" id="ARBA00022691"/>
    </source>
</evidence>
<dbReference type="RefSeq" id="WP_284030678.1">
    <property type="nucleotide sequence ID" value="NZ_CP126154.1"/>
</dbReference>
<accession>A0ABD5WG58</accession>
<dbReference type="AlphaFoldDB" id="A0ABD5WG58"/>
<sequence length="258" mass="28483">MNDRDPRVAKHYDELAGYWEQVAESPSKAELLWPAIDAMLPDLAGRRVLDAGCGSGDWSAELVDRGANVLGVDVSEQMVRVAEQRVPDAEFVRTDLEDGIDHVADDSFDVVLCQHVFSHVGDLTTPLSEFARVLADGGDLVVSTHNPVHDYLVVRDESYPSVDDESDTEARVETGPGSPSYAETERYDITWNPGDDANRATYYRRPIEGLLSPLIAAGFEIREVREPTPDGSFARAYPEIAETLRRLPATSICLRATH</sequence>
<dbReference type="CDD" id="cd02440">
    <property type="entry name" value="AdoMet_MTases"/>
    <property type="match status" value="1"/>
</dbReference>